<evidence type="ECO:0000313" key="5">
    <source>
        <dbReference type="Proteomes" id="UP000320582"/>
    </source>
</evidence>
<dbReference type="PANTHER" id="PTHR42866:SF2">
    <property type="entry name" value="3-DEOXY-MANNO-OCTULOSONATE CYTIDYLYLTRANSFERASE, MITOCHONDRIAL"/>
    <property type="match status" value="1"/>
</dbReference>
<dbReference type="GO" id="GO:0008690">
    <property type="term" value="F:3-deoxy-manno-octulosonate cytidylyltransferase activity"/>
    <property type="evidence" value="ECO:0007669"/>
    <property type="project" value="InterPro"/>
</dbReference>
<comment type="caution">
    <text evidence="4">The sequence shown here is derived from an EMBL/GenBank/DDBJ whole genome shotgun (WGS) entry which is preliminary data.</text>
</comment>
<dbReference type="InterPro" id="IPR003329">
    <property type="entry name" value="Cytidylyl_trans"/>
</dbReference>
<dbReference type="PANTHER" id="PTHR42866">
    <property type="entry name" value="3-DEOXY-MANNO-OCTULOSONATE CYTIDYLYLTRANSFERASE"/>
    <property type="match status" value="1"/>
</dbReference>
<dbReference type="RefSeq" id="WP_170207127.1">
    <property type="nucleotide sequence ID" value="NZ_VFPT01000001.1"/>
</dbReference>
<reference evidence="4 5" key="1">
    <citation type="submission" date="2019-06" db="EMBL/GenBank/DDBJ databases">
        <title>Genomic Encyclopedia of Archaeal and Bacterial Type Strains, Phase II (KMG-II): from individual species to whole genera.</title>
        <authorList>
            <person name="Goeker M."/>
        </authorList>
    </citation>
    <scope>NUCLEOTIDE SEQUENCE [LARGE SCALE GENOMIC DNA]</scope>
    <source>
        <strain evidence="4 5">DSM 18423</strain>
    </source>
</reference>
<dbReference type="Pfam" id="PF02348">
    <property type="entry name" value="CTP_transf_3"/>
    <property type="match status" value="1"/>
</dbReference>
<dbReference type="GO" id="GO:0005829">
    <property type="term" value="C:cytosol"/>
    <property type="evidence" value="ECO:0007669"/>
    <property type="project" value="TreeGrafter"/>
</dbReference>
<keyword evidence="5" id="KW-1185">Reference proteome</keyword>
<dbReference type="EMBL" id="VFPT01000001">
    <property type="protein sequence ID" value="TQM93865.1"/>
    <property type="molecule type" value="Genomic_DNA"/>
</dbReference>
<dbReference type="InterPro" id="IPR029044">
    <property type="entry name" value="Nucleotide-diphossugar_trans"/>
</dbReference>
<evidence type="ECO:0000313" key="4">
    <source>
        <dbReference type="EMBL" id="TQM93865.1"/>
    </source>
</evidence>
<evidence type="ECO:0000256" key="1">
    <source>
        <dbReference type="ARBA" id="ARBA00022679"/>
    </source>
</evidence>
<keyword evidence="1 4" id="KW-0808">Transferase</keyword>
<keyword evidence="3" id="KW-0448">Lipopolysaccharide biosynthesis</keyword>
<dbReference type="InterPro" id="IPR004528">
    <property type="entry name" value="KdsB"/>
</dbReference>
<gene>
    <name evidence="4" type="ORF">BD293_2518</name>
</gene>
<dbReference type="SUPFAM" id="SSF53448">
    <property type="entry name" value="Nucleotide-diphospho-sugar transferases"/>
    <property type="match status" value="1"/>
</dbReference>
<dbReference type="AlphaFoldDB" id="A0A543KFL7"/>
<dbReference type="Proteomes" id="UP000320582">
    <property type="component" value="Unassembled WGS sequence"/>
</dbReference>
<accession>A0A543KFL7</accession>
<dbReference type="Gene3D" id="3.90.550.10">
    <property type="entry name" value="Spore Coat Polysaccharide Biosynthesis Protein SpsA, Chain A"/>
    <property type="match status" value="1"/>
</dbReference>
<dbReference type="GO" id="GO:0009103">
    <property type="term" value="P:lipopolysaccharide biosynthetic process"/>
    <property type="evidence" value="ECO:0007669"/>
    <property type="project" value="UniProtKB-KW"/>
</dbReference>
<organism evidence="4 5">
    <name type="scientific">Roseinatronobacter monicus</name>
    <dbReference type="NCBI Taxonomy" id="393481"/>
    <lineage>
        <taxon>Bacteria</taxon>
        <taxon>Pseudomonadati</taxon>
        <taxon>Pseudomonadota</taxon>
        <taxon>Alphaproteobacteria</taxon>
        <taxon>Rhodobacterales</taxon>
        <taxon>Paracoccaceae</taxon>
        <taxon>Roseinatronobacter</taxon>
    </lineage>
</organism>
<dbReference type="NCBIfam" id="NF003952">
    <property type="entry name" value="PRK05450.1-5"/>
    <property type="match status" value="1"/>
</dbReference>
<proteinExistence type="predicted"/>
<keyword evidence="2 4" id="KW-0548">Nucleotidyltransferase</keyword>
<evidence type="ECO:0000256" key="3">
    <source>
        <dbReference type="ARBA" id="ARBA00022985"/>
    </source>
</evidence>
<name>A0A543KFL7_9RHOB</name>
<evidence type="ECO:0000256" key="2">
    <source>
        <dbReference type="ARBA" id="ARBA00022695"/>
    </source>
</evidence>
<dbReference type="CDD" id="cd02517">
    <property type="entry name" value="CMP-KDO-Synthetase"/>
    <property type="match status" value="1"/>
</dbReference>
<dbReference type="NCBIfam" id="TIGR00466">
    <property type="entry name" value="kdsB"/>
    <property type="match status" value="1"/>
</dbReference>
<protein>
    <submittedName>
        <fullName evidence="4">3-deoxy-manno-octulosonate cytidylyltransferase (CMP-KDO synthetase)</fullName>
    </submittedName>
</protein>
<sequence length="254" mass="28414">MTDRIIALIPARMESSRLPGKPLLDICGLPMIVHVARRAMLSPRIDQVVVCTDSIEILLACERYGIGVCLTRQSHVNGTERIAEASETLGLDEADIIIDVQGDEPFVQPDYIEQVADFVANSAYRCVVPYQLMDEYDNINRVKIVASGDRVIYFSRSDIPCHFGAVRQPLKKHLSVIGFRLTGLRAFAASKPTALENIERIELMRLIELGEPVGTFPQEGASLSVDTPEDYRLACRMMERDPLFKENFAYEVPA</sequence>